<protein>
    <recommendedName>
        <fullName evidence="12">CDP-diacylglycerol--glycerol-3-phosphate 3-phosphatidyltransferase</fullName>
        <ecNumber evidence="12">2.7.8.5</ecNumber>
    </recommendedName>
</protein>
<organism evidence="15 16">
    <name type="scientific">Congzhengia minquanensis</name>
    <dbReference type="NCBI Taxonomy" id="2763657"/>
    <lineage>
        <taxon>Bacteria</taxon>
        <taxon>Bacillati</taxon>
        <taxon>Bacillota</taxon>
        <taxon>Clostridia</taxon>
        <taxon>Eubacteriales</taxon>
        <taxon>Oscillospiraceae</taxon>
        <taxon>Congzhengia</taxon>
    </lineage>
</organism>
<dbReference type="GO" id="GO:0046474">
    <property type="term" value="P:glycerophospholipid biosynthetic process"/>
    <property type="evidence" value="ECO:0007669"/>
    <property type="project" value="TreeGrafter"/>
</dbReference>
<dbReference type="AlphaFoldDB" id="A0A926DIU6"/>
<evidence type="ECO:0000256" key="10">
    <source>
        <dbReference type="ARBA" id="ARBA00023209"/>
    </source>
</evidence>
<keyword evidence="10" id="KW-0594">Phospholipid biosynthesis</keyword>
<dbReference type="InterPro" id="IPR048254">
    <property type="entry name" value="CDP_ALCOHOL_P_TRANSF_CS"/>
</dbReference>
<dbReference type="Gene3D" id="1.20.120.1760">
    <property type="match status" value="1"/>
</dbReference>
<evidence type="ECO:0000256" key="4">
    <source>
        <dbReference type="ARBA" id="ARBA00022516"/>
    </source>
</evidence>
<evidence type="ECO:0000256" key="5">
    <source>
        <dbReference type="ARBA" id="ARBA00022679"/>
    </source>
</evidence>
<dbReference type="PANTHER" id="PTHR14269">
    <property type="entry name" value="CDP-DIACYLGLYCEROL--GLYCEROL-3-PHOSPHATE 3-PHOSPHATIDYLTRANSFERASE-RELATED"/>
    <property type="match status" value="1"/>
</dbReference>
<dbReference type="GO" id="GO:0008444">
    <property type="term" value="F:CDP-diacylglycerol-glycerol-3-phosphate 3-phosphatidyltransferase activity"/>
    <property type="evidence" value="ECO:0007669"/>
    <property type="project" value="UniProtKB-UniRule"/>
</dbReference>
<evidence type="ECO:0000256" key="12">
    <source>
        <dbReference type="NCBIfam" id="TIGR00560"/>
    </source>
</evidence>
<accession>A0A926DIU6</accession>
<dbReference type="InterPro" id="IPR000462">
    <property type="entry name" value="CDP-OH_P_trans"/>
</dbReference>
<keyword evidence="6 14" id="KW-0812">Transmembrane</keyword>
<evidence type="ECO:0000256" key="3">
    <source>
        <dbReference type="ARBA" id="ARBA00010441"/>
    </source>
</evidence>
<comment type="function">
    <text evidence="1">This protein catalyzes the committed step to the synthesis of the acidic phospholipids.</text>
</comment>
<evidence type="ECO:0000256" key="13">
    <source>
        <dbReference type="RuleBase" id="RU003750"/>
    </source>
</evidence>
<feature type="transmembrane region" description="Helical" evidence="14">
    <location>
        <begin position="118"/>
        <end position="140"/>
    </location>
</feature>
<dbReference type="EC" id="2.7.8.5" evidence="12"/>
<keyword evidence="8" id="KW-0443">Lipid metabolism</keyword>
<dbReference type="Pfam" id="PF01066">
    <property type="entry name" value="CDP-OH_P_transf"/>
    <property type="match status" value="1"/>
</dbReference>
<keyword evidence="4" id="KW-0444">Lipid biosynthesis</keyword>
<feature type="transmembrane region" description="Helical" evidence="14">
    <location>
        <begin position="6"/>
        <end position="24"/>
    </location>
</feature>
<gene>
    <name evidence="15" type="primary">pgsA</name>
    <name evidence="15" type="ORF">H8698_01580</name>
</gene>
<keyword evidence="7 14" id="KW-1133">Transmembrane helix</keyword>
<dbReference type="Proteomes" id="UP000611762">
    <property type="component" value="Unassembled WGS sequence"/>
</dbReference>
<evidence type="ECO:0000313" key="15">
    <source>
        <dbReference type="EMBL" id="MBC8539663.1"/>
    </source>
</evidence>
<feature type="transmembrane region" description="Helical" evidence="14">
    <location>
        <begin position="70"/>
        <end position="94"/>
    </location>
</feature>
<dbReference type="RefSeq" id="WP_249310879.1">
    <property type="nucleotide sequence ID" value="NZ_JACRSU010000001.1"/>
</dbReference>
<dbReference type="PIRSF" id="PIRSF000847">
    <property type="entry name" value="Phos_ph_gly_syn"/>
    <property type="match status" value="1"/>
</dbReference>
<comment type="caution">
    <text evidence="15">The sequence shown here is derived from an EMBL/GenBank/DDBJ whole genome shotgun (WGS) entry which is preliminary data.</text>
</comment>
<evidence type="ECO:0000256" key="7">
    <source>
        <dbReference type="ARBA" id="ARBA00022989"/>
    </source>
</evidence>
<reference evidence="15" key="1">
    <citation type="submission" date="2020-08" db="EMBL/GenBank/DDBJ databases">
        <title>Genome public.</title>
        <authorList>
            <person name="Liu C."/>
            <person name="Sun Q."/>
        </authorList>
    </citation>
    <scope>NUCLEOTIDE SEQUENCE</scope>
    <source>
        <strain evidence="15">H8</strain>
    </source>
</reference>
<dbReference type="InterPro" id="IPR004570">
    <property type="entry name" value="Phosphatidylglycerol_P_synth"/>
</dbReference>
<evidence type="ECO:0000256" key="2">
    <source>
        <dbReference type="ARBA" id="ARBA00004141"/>
    </source>
</evidence>
<dbReference type="PROSITE" id="PS00379">
    <property type="entry name" value="CDP_ALCOHOL_P_TRANSF"/>
    <property type="match status" value="1"/>
</dbReference>
<comment type="subcellular location">
    <subcellularLocation>
        <location evidence="2">Membrane</location>
        <topology evidence="2">Multi-pass membrane protein</topology>
    </subcellularLocation>
</comment>
<keyword evidence="11" id="KW-1208">Phospholipid metabolism</keyword>
<dbReference type="EMBL" id="JACRSU010000001">
    <property type="protein sequence ID" value="MBC8539663.1"/>
    <property type="molecule type" value="Genomic_DNA"/>
</dbReference>
<evidence type="ECO:0000256" key="6">
    <source>
        <dbReference type="ARBA" id="ARBA00022692"/>
    </source>
</evidence>
<feature type="transmembrane region" description="Helical" evidence="14">
    <location>
        <begin position="146"/>
        <end position="168"/>
    </location>
</feature>
<comment type="similarity">
    <text evidence="3 13">Belongs to the CDP-alcohol phosphatidyltransferase class-I family.</text>
</comment>
<evidence type="ECO:0000256" key="1">
    <source>
        <dbReference type="ARBA" id="ARBA00003973"/>
    </source>
</evidence>
<dbReference type="NCBIfam" id="TIGR00560">
    <property type="entry name" value="pgsA"/>
    <property type="match status" value="1"/>
</dbReference>
<evidence type="ECO:0000256" key="11">
    <source>
        <dbReference type="ARBA" id="ARBA00023264"/>
    </source>
</evidence>
<evidence type="ECO:0000256" key="9">
    <source>
        <dbReference type="ARBA" id="ARBA00023136"/>
    </source>
</evidence>
<evidence type="ECO:0000313" key="16">
    <source>
        <dbReference type="Proteomes" id="UP000611762"/>
    </source>
</evidence>
<dbReference type="InterPro" id="IPR050324">
    <property type="entry name" value="CDP-alcohol_PTase-I"/>
</dbReference>
<dbReference type="GO" id="GO:0016020">
    <property type="term" value="C:membrane"/>
    <property type="evidence" value="ECO:0007669"/>
    <property type="project" value="UniProtKB-SubCell"/>
</dbReference>
<dbReference type="PANTHER" id="PTHR14269:SF11">
    <property type="entry name" value="CDP-DIACYLGLYCEROL--GLYCEROL-3-PHOSPHATE 3-PHOSPHATIDYLTRANSFERASE"/>
    <property type="match status" value="1"/>
</dbReference>
<keyword evidence="5 13" id="KW-0808">Transferase</keyword>
<sequence length="188" mass="20728">MNIPNMLSILRLVMVPVYILVFLIEGEQKTAAAAIFILASATDVLDGYIARKYNMTTKIGQLLDPLADKLMQIAVVVTMLCAKMVPLWFVLVLASKELLMIVGGAFLFAKKTFVKSNVFGKLNTVAMFCAMVILLIFSVTNVTLKNVMLGVVVVTNAAAIVSYLYLYFIKQKQFKNYIGKKQDGGLNS</sequence>
<evidence type="ECO:0000256" key="8">
    <source>
        <dbReference type="ARBA" id="ARBA00023098"/>
    </source>
</evidence>
<dbReference type="InterPro" id="IPR043130">
    <property type="entry name" value="CDP-OH_PTrfase_TM_dom"/>
</dbReference>
<proteinExistence type="inferred from homology"/>
<name>A0A926DIU6_9FIRM</name>
<keyword evidence="9 14" id="KW-0472">Membrane</keyword>
<evidence type="ECO:0000256" key="14">
    <source>
        <dbReference type="SAM" id="Phobius"/>
    </source>
</evidence>
<keyword evidence="16" id="KW-1185">Reference proteome</keyword>